<dbReference type="Gene3D" id="2.30.29.30">
    <property type="entry name" value="Pleckstrin-homology domain (PH domain)/Phosphotyrosine-binding domain (PTB)"/>
    <property type="match status" value="1"/>
</dbReference>
<comment type="similarity">
    <text evidence="3">Belongs to the pICln (TC 1.A.47) family.</text>
</comment>
<dbReference type="STRING" id="1169540.A0A0G4F5T6"/>
<keyword evidence="4" id="KW-0963">Cytoplasm</keyword>
<proteinExistence type="inferred from homology"/>
<dbReference type="VEuPathDB" id="CryptoDB:Vbra_3038"/>
<dbReference type="GO" id="GO:0006821">
    <property type="term" value="P:chloride transport"/>
    <property type="evidence" value="ECO:0007669"/>
    <property type="project" value="InterPro"/>
</dbReference>
<dbReference type="InterPro" id="IPR011993">
    <property type="entry name" value="PH-like_dom_sf"/>
</dbReference>
<evidence type="ECO:0000256" key="6">
    <source>
        <dbReference type="SAM" id="MobiDB-lite"/>
    </source>
</evidence>
<dbReference type="PANTHER" id="PTHR21399">
    <property type="entry name" value="CHLORIDE CONDUCTANCE REGULATORY PROTEIN ICLN"/>
    <property type="match status" value="1"/>
</dbReference>
<dbReference type="InParanoid" id="A0A0G4F5T6"/>
<dbReference type="InterPro" id="IPR003521">
    <property type="entry name" value="ICln"/>
</dbReference>
<evidence type="ECO:0008006" key="9">
    <source>
        <dbReference type="Google" id="ProtNLM"/>
    </source>
</evidence>
<dbReference type="AlphaFoldDB" id="A0A0G4F5T6"/>
<reference evidence="7 8" key="1">
    <citation type="submission" date="2014-11" db="EMBL/GenBank/DDBJ databases">
        <authorList>
            <person name="Zhu J."/>
            <person name="Qi W."/>
            <person name="Song R."/>
        </authorList>
    </citation>
    <scope>NUCLEOTIDE SEQUENCE [LARGE SCALE GENOMIC DNA]</scope>
</reference>
<dbReference type="PRINTS" id="PR01348">
    <property type="entry name" value="ICLNCHANNEL"/>
</dbReference>
<dbReference type="GO" id="GO:0006884">
    <property type="term" value="P:cell volume homeostasis"/>
    <property type="evidence" value="ECO:0007669"/>
    <property type="project" value="InterPro"/>
</dbReference>
<evidence type="ECO:0000313" key="7">
    <source>
        <dbReference type="EMBL" id="CEM07851.1"/>
    </source>
</evidence>
<evidence type="ECO:0000313" key="8">
    <source>
        <dbReference type="Proteomes" id="UP000041254"/>
    </source>
</evidence>
<evidence type="ECO:0000256" key="1">
    <source>
        <dbReference type="ARBA" id="ARBA00004123"/>
    </source>
</evidence>
<dbReference type="GO" id="GO:0045292">
    <property type="term" value="P:mRNA cis splicing, via spliceosome"/>
    <property type="evidence" value="ECO:0007669"/>
    <property type="project" value="TreeGrafter"/>
</dbReference>
<dbReference type="GO" id="GO:0000387">
    <property type="term" value="P:spliceosomal snRNP assembly"/>
    <property type="evidence" value="ECO:0007669"/>
    <property type="project" value="InterPro"/>
</dbReference>
<evidence type="ECO:0000256" key="4">
    <source>
        <dbReference type="ARBA" id="ARBA00022490"/>
    </source>
</evidence>
<dbReference type="OrthoDB" id="19714at2759"/>
<dbReference type="InterPro" id="IPR039924">
    <property type="entry name" value="ICln/Lot5/Saf5"/>
</dbReference>
<feature type="compositionally biased region" description="Acidic residues" evidence="6">
    <location>
        <begin position="168"/>
        <end position="197"/>
    </location>
</feature>
<dbReference type="GO" id="GO:0034709">
    <property type="term" value="C:methylosome"/>
    <property type="evidence" value="ECO:0007669"/>
    <property type="project" value="InterPro"/>
</dbReference>
<dbReference type="PhylomeDB" id="A0A0G4F5T6"/>
<evidence type="ECO:0000256" key="3">
    <source>
        <dbReference type="ARBA" id="ARBA00007054"/>
    </source>
</evidence>
<dbReference type="GO" id="GO:0005886">
    <property type="term" value="C:plasma membrane"/>
    <property type="evidence" value="ECO:0007669"/>
    <property type="project" value="InterPro"/>
</dbReference>
<comment type="subcellular location">
    <subcellularLocation>
        <location evidence="2">Cytoplasm</location>
    </subcellularLocation>
    <subcellularLocation>
        <location evidence="1">Nucleus</location>
    </subcellularLocation>
</comment>
<sequence>MHRTDDNALVLQPDESLTREQGGTRLWFNGSDEGQGSLYITSQRVVWLSSDDRDKGMAFDYPVIILHAISRDPQAFPQPCIYCQLKADRPPAAAAAAGEEEEGGEGDDFDALNEMRFIPQDETCLDDLFRAMSEMAALHPDPDMLQEGGPDDDDTLFVNPHNGWNPPEAEEGAMDDAEEDEDEEGGYEDDDEAEGEGEGASGAEGDEGSGVAHNGGGDRHMAP</sequence>
<dbReference type="GO" id="GO:0034715">
    <property type="term" value="C:pICln-Sm protein complex"/>
    <property type="evidence" value="ECO:0007669"/>
    <property type="project" value="InterPro"/>
</dbReference>
<keyword evidence="8" id="KW-1185">Reference proteome</keyword>
<dbReference type="PANTHER" id="PTHR21399:SF0">
    <property type="entry name" value="METHYLOSOME SUBUNIT PICLN"/>
    <property type="match status" value="1"/>
</dbReference>
<keyword evidence="5" id="KW-0539">Nucleus</keyword>
<name>A0A0G4F5T6_VITBC</name>
<protein>
    <recommendedName>
        <fullName evidence="9">Methylosome subunit pICln</fullName>
    </recommendedName>
</protein>
<feature type="region of interest" description="Disordered" evidence="6">
    <location>
        <begin position="140"/>
        <end position="223"/>
    </location>
</feature>
<accession>A0A0G4F5T6</accession>
<dbReference type="SUPFAM" id="SSF50729">
    <property type="entry name" value="PH domain-like"/>
    <property type="match status" value="1"/>
</dbReference>
<dbReference type="Proteomes" id="UP000041254">
    <property type="component" value="Unassembled WGS sequence"/>
</dbReference>
<dbReference type="EMBL" id="CDMY01000379">
    <property type="protein sequence ID" value="CEM07851.1"/>
    <property type="molecule type" value="Genomic_DNA"/>
</dbReference>
<evidence type="ECO:0000256" key="5">
    <source>
        <dbReference type="ARBA" id="ARBA00023242"/>
    </source>
</evidence>
<gene>
    <name evidence="7" type="ORF">Vbra_3038</name>
</gene>
<dbReference type="GO" id="GO:0005829">
    <property type="term" value="C:cytosol"/>
    <property type="evidence" value="ECO:0007669"/>
    <property type="project" value="InterPro"/>
</dbReference>
<dbReference type="GO" id="GO:0005681">
    <property type="term" value="C:spliceosomal complex"/>
    <property type="evidence" value="ECO:0007669"/>
    <property type="project" value="TreeGrafter"/>
</dbReference>
<dbReference type="Pfam" id="PF03517">
    <property type="entry name" value="Voldacs"/>
    <property type="match status" value="1"/>
</dbReference>
<organism evidence="7 8">
    <name type="scientific">Vitrella brassicaformis (strain CCMP3155)</name>
    <dbReference type="NCBI Taxonomy" id="1169540"/>
    <lineage>
        <taxon>Eukaryota</taxon>
        <taxon>Sar</taxon>
        <taxon>Alveolata</taxon>
        <taxon>Colpodellida</taxon>
        <taxon>Vitrellaceae</taxon>
        <taxon>Vitrella</taxon>
    </lineage>
</organism>
<evidence type="ECO:0000256" key="2">
    <source>
        <dbReference type="ARBA" id="ARBA00004496"/>
    </source>
</evidence>
<dbReference type="OMA" id="YFMLDHK"/>